<dbReference type="NCBIfam" id="TIGR00093">
    <property type="entry name" value="pseudouridine synthase"/>
    <property type="match status" value="1"/>
</dbReference>
<sequence length="209" mass="23829">MPAPHRRSNKSSGPHRPYRSAKRNSHGASHQPKKIVLFNKPFDVLTQFTDGQGRRTLKDFIPIEGIYAAGRLDKDSEGLLVLTNDGKLQHKLANPKHKTSKTYWVQVEGAPDEADLERLRKGVELKDGLTKPAKVEIMAEPELWPRQPPVRYRKTVPTTWLSITLTEGRNRQVRRMTAAIGHPTLRLVRYRIGQWTIDGIDNGDYLLLK</sequence>
<reference evidence="6 7" key="1">
    <citation type="submission" date="2018-05" db="EMBL/GenBank/DDBJ databases">
        <title>Salinimonas sp. HMF8227 Genome sequencing and assembly.</title>
        <authorList>
            <person name="Kang H."/>
            <person name="Kang J."/>
            <person name="Cha I."/>
            <person name="Kim H."/>
            <person name="Joh K."/>
        </authorList>
    </citation>
    <scope>NUCLEOTIDE SEQUENCE [LARGE SCALE GENOMIC DNA]</scope>
    <source>
        <strain evidence="6 7">HMF8227</strain>
    </source>
</reference>
<dbReference type="InterPro" id="IPR018496">
    <property type="entry name" value="PsdUridine_synth_RsuA/RluB_CS"/>
</dbReference>
<evidence type="ECO:0000313" key="7">
    <source>
        <dbReference type="Proteomes" id="UP000245728"/>
    </source>
</evidence>
<dbReference type="InterPro" id="IPR042092">
    <property type="entry name" value="PsdUridine_s_RsuA/RluB/E/F_cat"/>
</dbReference>
<accession>A0A2S2E3K5</accession>
<feature type="region of interest" description="Disordered" evidence="4">
    <location>
        <begin position="1"/>
        <end position="33"/>
    </location>
</feature>
<proteinExistence type="inferred from homology"/>
<keyword evidence="7" id="KW-1185">Reference proteome</keyword>
<gene>
    <name evidence="6" type="primary">rluE</name>
    <name evidence="6" type="ORF">HMF8227_01618</name>
</gene>
<dbReference type="AlphaFoldDB" id="A0A2S2E3K5"/>
<feature type="domain" description="Pseudouridine synthase RsuA/RluA-like" evidence="5">
    <location>
        <begin position="35"/>
        <end position="179"/>
    </location>
</feature>
<dbReference type="InterPro" id="IPR020103">
    <property type="entry name" value="PsdUridine_synth_cat_dom_sf"/>
</dbReference>
<comment type="similarity">
    <text evidence="1 3">Belongs to the pseudouridine synthase RsuA family.</text>
</comment>
<evidence type="ECO:0000256" key="4">
    <source>
        <dbReference type="SAM" id="MobiDB-lite"/>
    </source>
</evidence>
<dbReference type="PANTHER" id="PTHR47683">
    <property type="entry name" value="PSEUDOURIDINE SYNTHASE FAMILY PROTEIN-RELATED"/>
    <property type="match status" value="1"/>
</dbReference>
<protein>
    <recommendedName>
        <fullName evidence="3">Pseudouridine synthase</fullName>
        <ecNumber evidence="3">5.4.99.-</ecNumber>
    </recommendedName>
</protein>
<dbReference type="PROSITE" id="PS01149">
    <property type="entry name" value="PSI_RSU"/>
    <property type="match status" value="1"/>
</dbReference>
<feature type="compositionally biased region" description="Basic residues" evidence="4">
    <location>
        <begin position="16"/>
        <end position="25"/>
    </location>
</feature>
<evidence type="ECO:0000256" key="1">
    <source>
        <dbReference type="ARBA" id="ARBA00008348"/>
    </source>
</evidence>
<dbReference type="SUPFAM" id="SSF55120">
    <property type="entry name" value="Pseudouridine synthase"/>
    <property type="match status" value="1"/>
</dbReference>
<keyword evidence="2 3" id="KW-0413">Isomerase</keyword>
<dbReference type="Gene3D" id="3.30.70.580">
    <property type="entry name" value="Pseudouridine synthase I, catalytic domain, N-terminal subdomain"/>
    <property type="match status" value="1"/>
</dbReference>
<dbReference type="PANTHER" id="PTHR47683:SF2">
    <property type="entry name" value="RNA-BINDING S4 DOMAIN-CONTAINING PROTEIN"/>
    <property type="match status" value="1"/>
</dbReference>
<dbReference type="KEGG" id="salh:HMF8227_01618"/>
<name>A0A2S2E3K5_9ALTE</name>
<evidence type="ECO:0000313" key="6">
    <source>
        <dbReference type="EMBL" id="AWL12092.1"/>
    </source>
</evidence>
<dbReference type="Proteomes" id="UP000245728">
    <property type="component" value="Chromosome"/>
</dbReference>
<dbReference type="GO" id="GO:0120159">
    <property type="term" value="F:rRNA pseudouridine synthase activity"/>
    <property type="evidence" value="ECO:0007669"/>
    <property type="project" value="UniProtKB-ARBA"/>
</dbReference>
<dbReference type="GO" id="GO:0000455">
    <property type="term" value="P:enzyme-directed rRNA pseudouridine synthesis"/>
    <property type="evidence" value="ECO:0007669"/>
    <property type="project" value="UniProtKB-ARBA"/>
</dbReference>
<dbReference type="GO" id="GO:0005829">
    <property type="term" value="C:cytosol"/>
    <property type="evidence" value="ECO:0007669"/>
    <property type="project" value="UniProtKB-ARBA"/>
</dbReference>
<dbReference type="InterPro" id="IPR050343">
    <property type="entry name" value="RsuA_PseudoU_synthase"/>
</dbReference>
<dbReference type="EMBL" id="CP029347">
    <property type="protein sequence ID" value="AWL12092.1"/>
    <property type="molecule type" value="Genomic_DNA"/>
</dbReference>
<evidence type="ECO:0000256" key="2">
    <source>
        <dbReference type="ARBA" id="ARBA00023235"/>
    </source>
</evidence>
<dbReference type="Gene3D" id="3.30.70.1560">
    <property type="entry name" value="Alpha-L RNA-binding motif"/>
    <property type="match status" value="1"/>
</dbReference>
<dbReference type="InterPro" id="IPR020094">
    <property type="entry name" value="TruA/RsuA/RluB/E/F_N"/>
</dbReference>
<dbReference type="FunFam" id="3.30.70.1560:FF:000001">
    <property type="entry name" value="Pseudouridine synthase"/>
    <property type="match status" value="1"/>
</dbReference>
<dbReference type="InterPro" id="IPR006145">
    <property type="entry name" value="PsdUridine_synth_RsuA/RluA"/>
</dbReference>
<dbReference type="EC" id="5.4.99.-" evidence="3"/>
<evidence type="ECO:0000259" key="5">
    <source>
        <dbReference type="Pfam" id="PF00849"/>
    </source>
</evidence>
<dbReference type="GO" id="GO:0003723">
    <property type="term" value="F:RNA binding"/>
    <property type="evidence" value="ECO:0007669"/>
    <property type="project" value="InterPro"/>
</dbReference>
<evidence type="ECO:0000256" key="3">
    <source>
        <dbReference type="RuleBase" id="RU003887"/>
    </source>
</evidence>
<dbReference type="InterPro" id="IPR000748">
    <property type="entry name" value="PsdUridine_synth_RsuA/RluB/E/F"/>
</dbReference>
<organism evidence="6 7">
    <name type="scientific">Saliniradius amylolyticus</name>
    <dbReference type="NCBI Taxonomy" id="2183582"/>
    <lineage>
        <taxon>Bacteria</taxon>
        <taxon>Pseudomonadati</taxon>
        <taxon>Pseudomonadota</taxon>
        <taxon>Gammaproteobacteria</taxon>
        <taxon>Alteromonadales</taxon>
        <taxon>Alteromonadaceae</taxon>
        <taxon>Saliniradius</taxon>
    </lineage>
</organism>
<dbReference type="Pfam" id="PF00849">
    <property type="entry name" value="PseudoU_synth_2"/>
    <property type="match status" value="1"/>
</dbReference>